<feature type="transmembrane region" description="Helical" evidence="2">
    <location>
        <begin position="317"/>
        <end position="338"/>
    </location>
</feature>
<feature type="transmembrane region" description="Helical" evidence="2">
    <location>
        <begin position="359"/>
        <end position="381"/>
    </location>
</feature>
<evidence type="ECO:0000313" key="3">
    <source>
        <dbReference type="EMBL" id="CAB4008977.1"/>
    </source>
</evidence>
<reference evidence="3" key="1">
    <citation type="submission" date="2020-04" db="EMBL/GenBank/DDBJ databases">
        <authorList>
            <person name="Alioto T."/>
            <person name="Alioto T."/>
            <person name="Gomez Garrido J."/>
        </authorList>
    </citation>
    <scope>NUCLEOTIDE SEQUENCE</scope>
    <source>
        <strain evidence="3">A484AB</strain>
    </source>
</reference>
<evidence type="ECO:0000256" key="2">
    <source>
        <dbReference type="SAM" id="Phobius"/>
    </source>
</evidence>
<keyword evidence="2" id="KW-1133">Transmembrane helix</keyword>
<accession>A0A7D9IJ56</accession>
<evidence type="ECO:0000256" key="1">
    <source>
        <dbReference type="SAM" id="MobiDB-lite"/>
    </source>
</evidence>
<sequence>METVEMNDFSNDRPEGSGEAEGGEDETVIDEDDFLDHLDQTVDGLNEAKASSFCEENKDDTYRSNEQTNRLYLTGNFNDIKGEFARRLLRSEYRIDPTDGQNSREFISRLDTTIPKLTFDGTVIGYIDTSGAYRMSGNKKSAGSMAAFKKQYEKALIEHKEKVCSVVEEETGGDVLEENAEEIYKDAEGEFHQNAVNASDNLAEQAERLESEGKITGQERREFAGITAPKGPPKGRIRHMDIMMKEWKSNLEKETDDDRRQITQRAVNVAEQAIDDARLEMGQVPKSEEGKYRYREIVRDNIRTKFERFRVWAKGNMGALAAIAIFIAGIITTVVVAGKKTITGAANGLGAAGKALAKFAKAALPILVPILNMLSTILSWGAKGLAFLAQNLWIVAIVIAGAIFRYLQNRRKK</sequence>
<dbReference type="AlphaFoldDB" id="A0A7D9IJ56"/>
<gene>
    <name evidence="3" type="ORF">PACLA_8A067627</name>
</gene>
<keyword evidence="4" id="KW-1185">Reference proteome</keyword>
<dbReference type="EMBL" id="CACRXK020006288">
    <property type="protein sequence ID" value="CAB4008977.1"/>
    <property type="molecule type" value="Genomic_DNA"/>
</dbReference>
<protein>
    <submittedName>
        <fullName evidence="3">Uncharacterized protein</fullName>
    </submittedName>
</protein>
<evidence type="ECO:0000313" key="4">
    <source>
        <dbReference type="Proteomes" id="UP001152795"/>
    </source>
</evidence>
<feature type="transmembrane region" description="Helical" evidence="2">
    <location>
        <begin position="387"/>
        <end position="407"/>
    </location>
</feature>
<keyword evidence="2" id="KW-0472">Membrane</keyword>
<keyword evidence="2" id="KW-0812">Transmembrane</keyword>
<comment type="caution">
    <text evidence="3">The sequence shown here is derived from an EMBL/GenBank/DDBJ whole genome shotgun (WGS) entry which is preliminary data.</text>
</comment>
<feature type="region of interest" description="Disordered" evidence="1">
    <location>
        <begin position="1"/>
        <end position="27"/>
    </location>
</feature>
<name>A0A7D9IJ56_PARCT</name>
<organism evidence="3 4">
    <name type="scientific">Paramuricea clavata</name>
    <name type="common">Red gorgonian</name>
    <name type="synonym">Violescent sea-whip</name>
    <dbReference type="NCBI Taxonomy" id="317549"/>
    <lineage>
        <taxon>Eukaryota</taxon>
        <taxon>Metazoa</taxon>
        <taxon>Cnidaria</taxon>
        <taxon>Anthozoa</taxon>
        <taxon>Octocorallia</taxon>
        <taxon>Malacalcyonacea</taxon>
        <taxon>Plexauridae</taxon>
        <taxon>Paramuricea</taxon>
    </lineage>
</organism>
<dbReference type="Proteomes" id="UP001152795">
    <property type="component" value="Unassembled WGS sequence"/>
</dbReference>
<proteinExistence type="predicted"/>